<accession>A0AAF0HG35</accession>
<dbReference type="Gene3D" id="3.40.800.10">
    <property type="entry name" value="Ureohydrolase domain"/>
    <property type="match status" value="1"/>
</dbReference>
<dbReference type="GO" id="GO:0046872">
    <property type="term" value="F:metal ion binding"/>
    <property type="evidence" value="ECO:0007669"/>
    <property type="project" value="InterPro"/>
</dbReference>
<dbReference type="SUPFAM" id="SSF52768">
    <property type="entry name" value="Arginase/deacetylase"/>
    <property type="match status" value="1"/>
</dbReference>
<dbReference type="EMBL" id="CP124735">
    <property type="protein sequence ID" value="WHA44130.1"/>
    <property type="molecule type" value="Genomic_DNA"/>
</dbReference>
<sequence>MQLMLLHLDDALELQPDFLGAAMMAGAREIADKECGQLLRLWSRKDALCHLNRGLVRSASDRKARPRLCFMGSGDFHHVTALLLDDALESFQGSVTVIHIDNHPDWVHFADGLHCGSWVNAAASNPQVDKVITLGVCSSDLVSPERKGANLDLLRSGKLELYPYQHPPSKVRSAVGRGASYSQVEGHLHWSTISDLGESNFLDRLLETIQTDAVYITVDKDSLVPADAVTNWDQGGLSLPYVLWLIHEIGTRHHIVGADITGDYSEPRYGGTPWTRLMKKAEIFIDQPFHRRNRETTRNINSAANHALLEVFSEVMA</sequence>
<proteinExistence type="predicted"/>
<reference evidence="1" key="1">
    <citation type="submission" date="2023-05" db="EMBL/GenBank/DDBJ databases">
        <title>Complete genome sequence of Agrobacterium larrymoorei CFBP5477.</title>
        <authorList>
            <person name="Yen H.-C."/>
            <person name="Chou L."/>
            <person name="Lin Y.-C."/>
            <person name="Lai E.-M."/>
            <person name="Kuo C.-H."/>
        </authorList>
    </citation>
    <scope>NUCLEOTIDE SEQUENCE</scope>
    <source>
        <strain evidence="1">CFBP5477</strain>
        <plasmid evidence="1">pAlCFBP5477</plasmid>
    </source>
</reference>
<organism evidence="1 2">
    <name type="scientific">Agrobacterium larrymoorei</name>
    <dbReference type="NCBI Taxonomy" id="160699"/>
    <lineage>
        <taxon>Bacteria</taxon>
        <taxon>Pseudomonadati</taxon>
        <taxon>Pseudomonadota</taxon>
        <taxon>Alphaproteobacteria</taxon>
        <taxon>Hyphomicrobiales</taxon>
        <taxon>Rhizobiaceae</taxon>
        <taxon>Rhizobium/Agrobacterium group</taxon>
        <taxon>Agrobacterium</taxon>
    </lineage>
</organism>
<name>A0AAF0HG35_9HYPH</name>
<dbReference type="GO" id="GO:0008783">
    <property type="term" value="F:agmatinase activity"/>
    <property type="evidence" value="ECO:0007669"/>
    <property type="project" value="TreeGrafter"/>
</dbReference>
<dbReference type="AlphaFoldDB" id="A0AAF0HG35"/>
<evidence type="ECO:0000313" key="1">
    <source>
        <dbReference type="EMBL" id="WHA44130.1"/>
    </source>
</evidence>
<dbReference type="Proteomes" id="UP000298664">
    <property type="component" value="Plasmid pAlCFBP5477"/>
</dbReference>
<geneLocation type="plasmid" evidence="1 2">
    <name>pAlCFBP5477</name>
</geneLocation>
<dbReference type="InterPro" id="IPR006035">
    <property type="entry name" value="Ureohydrolase"/>
</dbReference>
<protein>
    <submittedName>
        <fullName evidence="1">Arginase family protein</fullName>
    </submittedName>
</protein>
<keyword evidence="1" id="KW-0614">Plasmid</keyword>
<evidence type="ECO:0000313" key="2">
    <source>
        <dbReference type="Proteomes" id="UP000298664"/>
    </source>
</evidence>
<dbReference type="PANTHER" id="PTHR11358:SF41">
    <property type="entry name" value="ARGINASE"/>
    <property type="match status" value="1"/>
</dbReference>
<dbReference type="RefSeq" id="WP_137395910.1">
    <property type="nucleotide sequence ID" value="NZ_CP124735.1"/>
</dbReference>
<dbReference type="GO" id="GO:0033389">
    <property type="term" value="P:putrescine biosynthetic process from arginine, via agmatine"/>
    <property type="evidence" value="ECO:0007669"/>
    <property type="project" value="TreeGrafter"/>
</dbReference>
<dbReference type="Pfam" id="PF00491">
    <property type="entry name" value="Arginase"/>
    <property type="match status" value="1"/>
</dbReference>
<dbReference type="PANTHER" id="PTHR11358">
    <property type="entry name" value="ARGINASE/AGMATINASE"/>
    <property type="match status" value="1"/>
</dbReference>
<gene>
    <name evidence="1" type="ORF">CFBP5477_022225</name>
</gene>
<dbReference type="InterPro" id="IPR023696">
    <property type="entry name" value="Ureohydrolase_dom_sf"/>
</dbReference>